<dbReference type="EMBL" id="JACIDB010000003">
    <property type="protein sequence ID" value="MBB3875753.1"/>
    <property type="molecule type" value="Genomic_DNA"/>
</dbReference>
<sequence>MSQAIVPANDTTRRLPAFLGEVAQQPQLVAASVGTIAAGLVTRRPDLMRGGARMLAVHVVASAVRTAIRQRTHAAKHAEHTAGSPSPLSEAIVAGLVGWVAEAAIDSALNHLVPDRETAPK</sequence>
<comment type="caution">
    <text evidence="1">The sequence shown here is derived from an EMBL/GenBank/DDBJ whole genome shotgun (WGS) entry which is preliminary data.</text>
</comment>
<gene>
    <name evidence="1" type="ORF">GGR47_001994</name>
</gene>
<evidence type="ECO:0000313" key="2">
    <source>
        <dbReference type="Proteomes" id="UP000528945"/>
    </source>
</evidence>
<dbReference type="RefSeq" id="WP_244304985.1">
    <property type="nucleotide sequence ID" value="NZ_JACIDB010000003.1"/>
</dbReference>
<accession>A0AAW3TRE4</accession>
<evidence type="ECO:0008006" key="3">
    <source>
        <dbReference type="Google" id="ProtNLM"/>
    </source>
</evidence>
<dbReference type="Proteomes" id="UP000528945">
    <property type="component" value="Unassembled WGS sequence"/>
</dbReference>
<name>A0AAW3TRE4_9SPHN</name>
<reference evidence="1 2" key="1">
    <citation type="submission" date="2020-08" db="EMBL/GenBank/DDBJ databases">
        <title>Genomic Encyclopedia of Type Strains, Phase IV (KMG-IV): sequencing the most valuable type-strain genomes for metagenomic binning, comparative biology and taxonomic classification.</title>
        <authorList>
            <person name="Goeker M."/>
        </authorList>
    </citation>
    <scope>NUCLEOTIDE SEQUENCE [LARGE SCALE GENOMIC DNA]</scope>
    <source>
        <strain evidence="1 2">DSM 15581</strain>
    </source>
</reference>
<evidence type="ECO:0000313" key="1">
    <source>
        <dbReference type="EMBL" id="MBB3875753.1"/>
    </source>
</evidence>
<proteinExistence type="predicted"/>
<organism evidence="1 2">
    <name type="scientific">Sphingomonas aquatilis</name>
    <dbReference type="NCBI Taxonomy" id="93063"/>
    <lineage>
        <taxon>Bacteria</taxon>
        <taxon>Pseudomonadati</taxon>
        <taxon>Pseudomonadota</taxon>
        <taxon>Alphaproteobacteria</taxon>
        <taxon>Sphingomonadales</taxon>
        <taxon>Sphingomonadaceae</taxon>
        <taxon>Sphingomonas</taxon>
    </lineage>
</organism>
<keyword evidence="2" id="KW-1185">Reference proteome</keyword>
<dbReference type="AlphaFoldDB" id="A0AAW3TRE4"/>
<protein>
    <recommendedName>
        <fullName evidence="3">DUF4235 domain-containing protein</fullName>
    </recommendedName>
</protein>